<dbReference type="Proteomes" id="UP001161325">
    <property type="component" value="Unassembled WGS sequence"/>
</dbReference>
<comment type="subcellular location">
    <subcellularLocation>
        <location evidence="1">Cell membrane</location>
    </subcellularLocation>
</comment>
<evidence type="ECO:0000256" key="1">
    <source>
        <dbReference type="ARBA" id="ARBA00004236"/>
    </source>
</evidence>
<keyword evidence="2" id="KW-1003">Cell membrane</keyword>
<keyword evidence="8" id="KW-1185">Reference proteome</keyword>
<comment type="caution">
    <text evidence="7">The sequence shown here is derived from an EMBL/GenBank/DDBJ whole genome shotgun (WGS) entry which is preliminary data.</text>
</comment>
<feature type="domain" description="Glycosyltransferase 2-like" evidence="6">
    <location>
        <begin position="11"/>
        <end position="149"/>
    </location>
</feature>
<protein>
    <recommendedName>
        <fullName evidence="6">Glycosyltransferase 2-like domain-containing protein</fullName>
    </recommendedName>
</protein>
<dbReference type="InterPro" id="IPR029044">
    <property type="entry name" value="Nucleotide-diphossugar_trans"/>
</dbReference>
<evidence type="ECO:0000256" key="3">
    <source>
        <dbReference type="ARBA" id="ARBA00022676"/>
    </source>
</evidence>
<organism evidence="7 8">
    <name type="scientific">Roseisolibacter agri</name>
    <dbReference type="NCBI Taxonomy" id="2014610"/>
    <lineage>
        <taxon>Bacteria</taxon>
        <taxon>Pseudomonadati</taxon>
        <taxon>Gemmatimonadota</taxon>
        <taxon>Gemmatimonadia</taxon>
        <taxon>Gemmatimonadales</taxon>
        <taxon>Gemmatimonadaceae</taxon>
        <taxon>Roseisolibacter</taxon>
    </lineage>
</organism>
<reference evidence="7" key="1">
    <citation type="submission" date="2022-08" db="EMBL/GenBank/DDBJ databases">
        <title>Draft genome sequencing of Roseisolibacter agri AW1220.</title>
        <authorList>
            <person name="Tobiishi Y."/>
            <person name="Tonouchi A."/>
        </authorList>
    </citation>
    <scope>NUCLEOTIDE SEQUENCE</scope>
    <source>
        <strain evidence="7">AW1220</strain>
    </source>
</reference>
<dbReference type="GO" id="GO:0016757">
    <property type="term" value="F:glycosyltransferase activity"/>
    <property type="evidence" value="ECO:0007669"/>
    <property type="project" value="UniProtKB-KW"/>
</dbReference>
<sequence>MADTTSGRRLSFVIPARNEEALIGEVVEAILVSIARAVGVTRDALWLPDTPFEVVVADDGSEDATAAIVGRYAAGAGVRLVACVGRTCARARNAGAAATTGRILCFVDADTIVPADAVARILQLHEREGRCLVLYRLASREPGVRAWLWWTFWGLARHLPLARAKSMPAFMSCDRAHFESYGPFDESWVIAEEWPLTEAAYRYHPERFLYDRTLTARTSSRRMELQPFGYLRTFLKWVLVVLSPWARTDAYDHIRHEAGD</sequence>
<name>A0AA37Q9S9_9BACT</name>
<dbReference type="InterPro" id="IPR001173">
    <property type="entry name" value="Glyco_trans_2-like"/>
</dbReference>
<dbReference type="RefSeq" id="WP_284349409.1">
    <property type="nucleotide sequence ID" value="NZ_BRXS01000002.1"/>
</dbReference>
<dbReference type="PANTHER" id="PTHR43646:SF2">
    <property type="entry name" value="GLYCOSYLTRANSFERASE 2-LIKE DOMAIN-CONTAINING PROTEIN"/>
    <property type="match status" value="1"/>
</dbReference>
<accession>A0AA37Q9S9</accession>
<proteinExistence type="predicted"/>
<dbReference type="PANTHER" id="PTHR43646">
    <property type="entry name" value="GLYCOSYLTRANSFERASE"/>
    <property type="match status" value="1"/>
</dbReference>
<evidence type="ECO:0000313" key="8">
    <source>
        <dbReference type="Proteomes" id="UP001161325"/>
    </source>
</evidence>
<evidence type="ECO:0000256" key="2">
    <source>
        <dbReference type="ARBA" id="ARBA00022475"/>
    </source>
</evidence>
<dbReference type="SUPFAM" id="SSF53448">
    <property type="entry name" value="Nucleotide-diphospho-sugar transferases"/>
    <property type="match status" value="1"/>
</dbReference>
<keyword evidence="5" id="KW-0472">Membrane</keyword>
<keyword evidence="4" id="KW-0808">Transferase</keyword>
<dbReference type="EMBL" id="BRXS01000002">
    <property type="protein sequence ID" value="GLC24966.1"/>
    <property type="molecule type" value="Genomic_DNA"/>
</dbReference>
<evidence type="ECO:0000256" key="5">
    <source>
        <dbReference type="ARBA" id="ARBA00023136"/>
    </source>
</evidence>
<evidence type="ECO:0000259" key="6">
    <source>
        <dbReference type="Pfam" id="PF00535"/>
    </source>
</evidence>
<gene>
    <name evidence="7" type="ORF">rosag_14790</name>
</gene>
<dbReference type="Pfam" id="PF00535">
    <property type="entry name" value="Glycos_transf_2"/>
    <property type="match status" value="1"/>
</dbReference>
<evidence type="ECO:0000313" key="7">
    <source>
        <dbReference type="EMBL" id="GLC24966.1"/>
    </source>
</evidence>
<keyword evidence="3" id="KW-0328">Glycosyltransferase</keyword>
<dbReference type="AlphaFoldDB" id="A0AA37Q9S9"/>
<dbReference type="GO" id="GO:0005886">
    <property type="term" value="C:plasma membrane"/>
    <property type="evidence" value="ECO:0007669"/>
    <property type="project" value="UniProtKB-SubCell"/>
</dbReference>
<dbReference type="Gene3D" id="3.90.550.10">
    <property type="entry name" value="Spore Coat Polysaccharide Biosynthesis Protein SpsA, Chain A"/>
    <property type="match status" value="1"/>
</dbReference>
<evidence type="ECO:0000256" key="4">
    <source>
        <dbReference type="ARBA" id="ARBA00022679"/>
    </source>
</evidence>